<evidence type="ECO:0000313" key="3">
    <source>
        <dbReference type="EMBL" id="MCB5228045.1"/>
    </source>
</evidence>
<accession>A0ABS8C7E2</accession>
<comment type="caution">
    <text evidence="3">The sequence shown here is derived from an EMBL/GenBank/DDBJ whole genome shotgun (WGS) entry which is preliminary data.</text>
</comment>
<keyword evidence="1" id="KW-0732">Signal</keyword>
<dbReference type="Pfam" id="PF14339">
    <property type="entry name" value="DUF4394"/>
    <property type="match status" value="1"/>
</dbReference>
<feature type="chain" id="PRO_5045050656" evidence="1">
    <location>
        <begin position="26"/>
        <end position="289"/>
    </location>
</feature>
<proteinExistence type="predicted"/>
<dbReference type="InterPro" id="IPR025507">
    <property type="entry name" value="DUF4394"/>
</dbReference>
<feature type="domain" description="DUF4394" evidence="2">
    <location>
        <begin position="47"/>
        <end position="286"/>
    </location>
</feature>
<dbReference type="EMBL" id="JAEINI020000013">
    <property type="protein sequence ID" value="MCB5228045.1"/>
    <property type="molecule type" value="Genomic_DNA"/>
</dbReference>
<name>A0ABS8C7E2_9ALTE</name>
<dbReference type="RefSeq" id="WP_226752109.1">
    <property type="nucleotide sequence ID" value="NZ_JAEINI020000013.1"/>
</dbReference>
<evidence type="ECO:0000256" key="1">
    <source>
        <dbReference type="SAM" id="SignalP"/>
    </source>
</evidence>
<protein>
    <submittedName>
        <fullName evidence="3">DUF4394 domain-containing protein</fullName>
    </submittedName>
</protein>
<sequence>MKLSLSTIFYTTALATLSFSAALCAQQHTMPMLKGNETVWLLTAKQQLVQVNAQAPQTVLKQQSLKGINTGEQIVGIDYRVAYGVLFALSDQGQLYTVNTTSGQATAVGNKLPAGTLKSAQFGFDFNPAADRIRVVNALGQNLRLHPETGALAATDPDLAYAAVDSHAGKEPNIVAAAYTYDQQDAKVTSNYAIDIGAGNLVTQGTLAGVTPSISPNTGQLFTVGQLGIPDLQQVSFDISDINNIGLVALTTDSQPSTMLYQIDLASGQTHLIGQLIDGSAILGMAIEP</sequence>
<dbReference type="Proteomes" id="UP000633814">
    <property type="component" value="Unassembled WGS sequence"/>
</dbReference>
<keyword evidence="4" id="KW-1185">Reference proteome</keyword>
<gene>
    <name evidence="3" type="ORF">JAO78_014620</name>
</gene>
<organism evidence="3 4">
    <name type="scientific">Alishewanella maricola</name>
    <dbReference type="NCBI Taxonomy" id="2795740"/>
    <lineage>
        <taxon>Bacteria</taxon>
        <taxon>Pseudomonadati</taxon>
        <taxon>Pseudomonadota</taxon>
        <taxon>Gammaproteobacteria</taxon>
        <taxon>Alteromonadales</taxon>
        <taxon>Alteromonadaceae</taxon>
        <taxon>Alishewanella</taxon>
    </lineage>
</organism>
<evidence type="ECO:0000313" key="4">
    <source>
        <dbReference type="Proteomes" id="UP000633814"/>
    </source>
</evidence>
<feature type="signal peptide" evidence="1">
    <location>
        <begin position="1"/>
        <end position="25"/>
    </location>
</feature>
<evidence type="ECO:0000259" key="2">
    <source>
        <dbReference type="Pfam" id="PF14339"/>
    </source>
</evidence>
<reference evidence="3 4" key="1">
    <citation type="submission" date="2021-10" db="EMBL/GenBank/DDBJ databases">
        <title>Alishewanella koreense sp. nov. isolated from seawater of southwestern coast in South Korea and the proposal for the reclassification of Rheinheimera perlucida and Rheinheimera tuosuensis as Arsukibacterium perlucida and Arsukibacterium tuosuensis.</title>
        <authorList>
            <person name="Kim K.H."/>
            <person name="Ruan W."/>
            <person name="Kim K.R."/>
            <person name="Baek J.H."/>
            <person name="Jeon C.O."/>
        </authorList>
    </citation>
    <scope>NUCLEOTIDE SEQUENCE [LARGE SCALE GENOMIC DNA]</scope>
    <source>
        <strain evidence="3 4">16-MA</strain>
    </source>
</reference>